<dbReference type="OrthoDB" id="2414723at2759"/>
<evidence type="ECO:0000259" key="1">
    <source>
        <dbReference type="SMART" id="SM00225"/>
    </source>
</evidence>
<proteinExistence type="predicted"/>
<accession>A0A0G4H891</accession>
<evidence type="ECO:0000313" key="2">
    <source>
        <dbReference type="EMBL" id="CEM40070.1"/>
    </source>
</evidence>
<dbReference type="Gene3D" id="3.30.710.10">
    <property type="entry name" value="Potassium Channel Kv1.1, Chain A"/>
    <property type="match status" value="1"/>
</dbReference>
<dbReference type="GO" id="GO:0051260">
    <property type="term" value="P:protein homooligomerization"/>
    <property type="evidence" value="ECO:0007669"/>
    <property type="project" value="InterPro"/>
</dbReference>
<dbReference type="InterPro" id="IPR011333">
    <property type="entry name" value="SKP1/BTB/POZ_sf"/>
</dbReference>
<dbReference type="InParanoid" id="A0A0G4H891"/>
<dbReference type="InterPro" id="IPR003131">
    <property type="entry name" value="T1-type_BTB"/>
</dbReference>
<feature type="domain" description="BTB" evidence="1">
    <location>
        <begin position="35"/>
        <end position="139"/>
    </location>
</feature>
<dbReference type="PANTHER" id="PTHR14499">
    <property type="entry name" value="POTASSIUM CHANNEL TETRAMERIZATION DOMAIN-CONTAINING"/>
    <property type="match status" value="1"/>
</dbReference>
<name>A0A0G4H891_VITBC</name>
<dbReference type="InterPro" id="IPR000210">
    <property type="entry name" value="BTB/POZ_dom"/>
</dbReference>
<reference evidence="2 3" key="1">
    <citation type="submission" date="2014-11" db="EMBL/GenBank/DDBJ databases">
        <authorList>
            <person name="Zhu J."/>
            <person name="Qi W."/>
            <person name="Song R."/>
        </authorList>
    </citation>
    <scope>NUCLEOTIDE SEQUENCE [LARGE SCALE GENOMIC DNA]</scope>
</reference>
<dbReference type="Pfam" id="PF02214">
    <property type="entry name" value="BTB_2"/>
    <property type="match status" value="1"/>
</dbReference>
<dbReference type="SUPFAM" id="SSF54695">
    <property type="entry name" value="POZ domain"/>
    <property type="match status" value="1"/>
</dbReference>
<dbReference type="Proteomes" id="UP000041254">
    <property type="component" value="Unassembled WGS sequence"/>
</dbReference>
<evidence type="ECO:0000313" key="3">
    <source>
        <dbReference type="Proteomes" id="UP000041254"/>
    </source>
</evidence>
<protein>
    <recommendedName>
        <fullName evidence="1">BTB domain-containing protein</fullName>
    </recommendedName>
</protein>
<dbReference type="CDD" id="cd18316">
    <property type="entry name" value="BTB_POZ_KCTD-like"/>
    <property type="match status" value="1"/>
</dbReference>
<dbReference type="PANTHER" id="PTHR14499:SF136">
    <property type="entry name" value="GH08630P"/>
    <property type="match status" value="1"/>
</dbReference>
<sequence>MRSQHLLNRWIGVRGAVSWQVRSPIVLLCVGAMTTPVRLNVGGTEFQVAKSTLARHPQTLLGQFVTNESTAEYQLIQQGQPVFIDADPSLFPYVLRFYRHGTPILVDKSVDARQLQQELGFFGISLAMLHLQLPPEPEKPPEPVKKPHKLDVYQRLAKVFAQMLLRRDFDEIFPDHPPYEETCYSTVLGEAIAEVDDAKEYRQQLDDDVRYPERQLLLVMVEEELRKMIPTRHVELKAWWQDMPGEVELRVKVERP</sequence>
<gene>
    <name evidence="2" type="ORF">Vbra_19901</name>
</gene>
<keyword evidence="3" id="KW-1185">Reference proteome</keyword>
<dbReference type="EMBL" id="CDMY01001064">
    <property type="protein sequence ID" value="CEM40070.1"/>
    <property type="molecule type" value="Genomic_DNA"/>
</dbReference>
<dbReference type="AlphaFoldDB" id="A0A0G4H891"/>
<dbReference type="VEuPathDB" id="CryptoDB:Vbra_19901"/>
<organism evidence="2 3">
    <name type="scientific">Vitrella brassicaformis (strain CCMP3155)</name>
    <dbReference type="NCBI Taxonomy" id="1169540"/>
    <lineage>
        <taxon>Eukaryota</taxon>
        <taxon>Sar</taxon>
        <taxon>Alveolata</taxon>
        <taxon>Colpodellida</taxon>
        <taxon>Vitrellaceae</taxon>
        <taxon>Vitrella</taxon>
    </lineage>
</organism>
<dbReference type="PhylomeDB" id="A0A0G4H891"/>
<dbReference type="SMART" id="SM00225">
    <property type="entry name" value="BTB"/>
    <property type="match status" value="1"/>
</dbReference>
<dbReference type="STRING" id="1169540.A0A0G4H891"/>